<evidence type="ECO:0000313" key="2">
    <source>
        <dbReference type="EMBL" id="SIT02902.1"/>
    </source>
</evidence>
<dbReference type="Gene3D" id="3.30.565.40">
    <property type="entry name" value="Fervidobacterium nodosum Rt17-B1 like"/>
    <property type="match status" value="1"/>
</dbReference>
<sequence>MKNLFAIFTILFFAAMSCNKAKKMHEDTSATTKINDSLPEKFAIDSVQIDDSLKINENVTAAFQSKLLVFPQIKDSILLDSIYSKTEIHPTNYSKSHLLKELQAKKSQFYQETKDGLQSWKPDFEQTWNNNSDMTIFSNKNDLLTIKYSGDGFTGGAHGYYYEFYKVFDLQTKKTLQLADVLSDKNPKIWSKILMDYFLKNDLENGQSEMLLVKEIPLNDNFYFDQDHLYFLYNQYEITAYAAGPVLIKVPFSAIQTILKSEFKKRLGI</sequence>
<dbReference type="EMBL" id="FTOI01000018">
    <property type="protein sequence ID" value="SIT02902.1"/>
    <property type="molecule type" value="Genomic_DNA"/>
</dbReference>
<protein>
    <recommendedName>
        <fullName evidence="1">DUF3298 domain-containing protein</fullName>
    </recommendedName>
</protein>
<gene>
    <name evidence="2" type="ORF">SAMN05421789_11818</name>
</gene>
<dbReference type="OrthoDB" id="594879at2"/>
<dbReference type="RefSeq" id="WP_076388540.1">
    <property type="nucleotide sequence ID" value="NZ_FTOI01000018.1"/>
</dbReference>
<accession>A0A1N7NX57</accession>
<evidence type="ECO:0000259" key="1">
    <source>
        <dbReference type="Pfam" id="PF11738"/>
    </source>
</evidence>
<dbReference type="Proteomes" id="UP000185839">
    <property type="component" value="Unassembled WGS sequence"/>
</dbReference>
<dbReference type="STRING" id="713588.SAMN05421789_11818"/>
<dbReference type="InterPro" id="IPR037126">
    <property type="entry name" value="PdaC/RsiV-like_sf"/>
</dbReference>
<organism evidence="2 3">
    <name type="scientific">Kaistella chaponensis</name>
    <dbReference type="NCBI Taxonomy" id="713588"/>
    <lineage>
        <taxon>Bacteria</taxon>
        <taxon>Pseudomonadati</taxon>
        <taxon>Bacteroidota</taxon>
        <taxon>Flavobacteriia</taxon>
        <taxon>Flavobacteriales</taxon>
        <taxon>Weeksellaceae</taxon>
        <taxon>Chryseobacterium group</taxon>
        <taxon>Kaistella</taxon>
    </lineage>
</organism>
<dbReference type="Pfam" id="PF11738">
    <property type="entry name" value="DUF3298"/>
    <property type="match status" value="1"/>
</dbReference>
<proteinExistence type="predicted"/>
<keyword evidence="3" id="KW-1185">Reference proteome</keyword>
<reference evidence="3" key="1">
    <citation type="submission" date="2017-01" db="EMBL/GenBank/DDBJ databases">
        <authorList>
            <person name="Varghese N."/>
            <person name="Submissions S."/>
        </authorList>
    </citation>
    <scope>NUCLEOTIDE SEQUENCE [LARGE SCALE GENOMIC DNA]</scope>
    <source>
        <strain evidence="3">DSM 23145</strain>
    </source>
</reference>
<dbReference type="PROSITE" id="PS51257">
    <property type="entry name" value="PROKAR_LIPOPROTEIN"/>
    <property type="match status" value="1"/>
</dbReference>
<dbReference type="InterPro" id="IPR021729">
    <property type="entry name" value="DUF3298"/>
</dbReference>
<evidence type="ECO:0000313" key="3">
    <source>
        <dbReference type="Proteomes" id="UP000185839"/>
    </source>
</evidence>
<feature type="domain" description="DUF3298" evidence="1">
    <location>
        <begin position="197"/>
        <end position="253"/>
    </location>
</feature>
<dbReference type="Gene3D" id="3.90.640.20">
    <property type="entry name" value="Heat-shock cognate protein, ATPase"/>
    <property type="match status" value="1"/>
</dbReference>
<name>A0A1N7NX57_9FLAO</name>
<dbReference type="AlphaFoldDB" id="A0A1N7NX57"/>